<protein>
    <recommendedName>
        <fullName evidence="7">DUF202 domain-containing protein</fullName>
    </recommendedName>
</protein>
<dbReference type="Proteomes" id="UP000230607">
    <property type="component" value="Chromosome 1"/>
</dbReference>
<evidence type="ECO:0000259" key="7">
    <source>
        <dbReference type="Pfam" id="PF02656"/>
    </source>
</evidence>
<accession>A0A2H1FEM5</accession>
<dbReference type="AlphaFoldDB" id="A0A2H1FEM5"/>
<keyword evidence="4 6" id="KW-1133">Transmembrane helix</keyword>
<evidence type="ECO:0000256" key="3">
    <source>
        <dbReference type="ARBA" id="ARBA00022692"/>
    </source>
</evidence>
<dbReference type="InterPro" id="IPR003807">
    <property type="entry name" value="DUF202"/>
</dbReference>
<keyword evidence="9" id="KW-1185">Reference proteome</keyword>
<evidence type="ECO:0000313" key="9">
    <source>
        <dbReference type="Proteomes" id="UP000230607"/>
    </source>
</evidence>
<organism evidence="8 9">
    <name type="scientific">Candidatus Nitrosotalea okcheonensis</name>
    <dbReference type="NCBI Taxonomy" id="1903276"/>
    <lineage>
        <taxon>Archaea</taxon>
        <taxon>Nitrososphaerota</taxon>
        <taxon>Nitrososphaeria</taxon>
        <taxon>Nitrosotaleales</taxon>
        <taxon>Nitrosotaleaceae</taxon>
        <taxon>Nitrosotalea</taxon>
    </lineage>
</organism>
<keyword evidence="3 6" id="KW-0812">Transmembrane</keyword>
<evidence type="ECO:0000256" key="1">
    <source>
        <dbReference type="ARBA" id="ARBA00004651"/>
    </source>
</evidence>
<feature type="transmembrane region" description="Helical" evidence="6">
    <location>
        <begin position="21"/>
        <end position="45"/>
    </location>
</feature>
<gene>
    <name evidence="8" type="ORF">NCS_11012</name>
</gene>
<keyword evidence="5 6" id="KW-0472">Membrane</keyword>
<dbReference type="Pfam" id="PF02656">
    <property type="entry name" value="DUF202"/>
    <property type="match status" value="1"/>
</dbReference>
<proteinExistence type="predicted"/>
<dbReference type="EMBL" id="LT841358">
    <property type="protein sequence ID" value="SMH71205.1"/>
    <property type="molecule type" value="Genomic_DNA"/>
</dbReference>
<evidence type="ECO:0000256" key="5">
    <source>
        <dbReference type="ARBA" id="ARBA00023136"/>
    </source>
</evidence>
<dbReference type="OrthoDB" id="11908at2157"/>
<feature type="transmembrane region" description="Helical" evidence="6">
    <location>
        <begin position="65"/>
        <end position="87"/>
    </location>
</feature>
<evidence type="ECO:0000256" key="2">
    <source>
        <dbReference type="ARBA" id="ARBA00022475"/>
    </source>
</evidence>
<dbReference type="GO" id="GO:0005886">
    <property type="term" value="C:plasma membrane"/>
    <property type="evidence" value="ECO:0007669"/>
    <property type="project" value="UniProtKB-SubCell"/>
</dbReference>
<feature type="transmembrane region" description="Helical" evidence="6">
    <location>
        <begin position="107"/>
        <end position="128"/>
    </location>
</feature>
<feature type="domain" description="DUF202" evidence="7">
    <location>
        <begin position="14"/>
        <end position="94"/>
    </location>
</feature>
<dbReference type="RefSeq" id="WP_157927218.1">
    <property type="nucleotide sequence ID" value="NZ_LT841358.1"/>
</dbReference>
<dbReference type="PANTHER" id="PTHR34187">
    <property type="entry name" value="FGR18P"/>
    <property type="match status" value="1"/>
</dbReference>
<keyword evidence="2" id="KW-1003">Cell membrane</keyword>
<dbReference type="PANTHER" id="PTHR34187:SF2">
    <property type="entry name" value="DUF202 DOMAIN-CONTAINING PROTEIN"/>
    <property type="match status" value="1"/>
</dbReference>
<evidence type="ECO:0000256" key="4">
    <source>
        <dbReference type="ARBA" id="ARBA00022989"/>
    </source>
</evidence>
<evidence type="ECO:0000313" key="8">
    <source>
        <dbReference type="EMBL" id="SMH71205.1"/>
    </source>
</evidence>
<evidence type="ECO:0000256" key="6">
    <source>
        <dbReference type="SAM" id="Phobius"/>
    </source>
</evidence>
<dbReference type="InterPro" id="IPR052053">
    <property type="entry name" value="IM_YidH-like"/>
</dbReference>
<comment type="subcellular location">
    <subcellularLocation>
        <location evidence="1">Cell membrane</location>
        <topology evidence="1">Multi-pass membrane protein</topology>
    </subcellularLocation>
</comment>
<sequence>MSTGDKKHDRVTEHLANERTFLAWLRTCIALMGLGFVIARFGLFLKEFSIITKNQTIPSNLPSQSSSTLLGMSMIGLGILLIIYALVNYLKAQRSIESGTYIPRHSIMYVTSIGLVIFAVIVLAYLILIST</sequence>
<name>A0A2H1FEM5_9ARCH</name>
<reference evidence="9" key="1">
    <citation type="submission" date="2017-03" db="EMBL/GenBank/DDBJ databases">
        <authorList>
            <person name="Herbold C."/>
        </authorList>
    </citation>
    <scope>NUCLEOTIDE SEQUENCE [LARGE SCALE GENOMIC DNA]</scope>
</reference>